<dbReference type="Proteomes" id="UP001160142">
    <property type="component" value="Unassembled WGS sequence"/>
</dbReference>
<proteinExistence type="predicted"/>
<feature type="transmembrane region" description="Helical" evidence="1">
    <location>
        <begin position="32"/>
        <end position="65"/>
    </location>
</feature>
<feature type="transmembrane region" description="Helical" evidence="1">
    <location>
        <begin position="77"/>
        <end position="98"/>
    </location>
</feature>
<organism evidence="2 3">
    <name type="scientific">Antiquaquibacter oligotrophicus</name>
    <dbReference type="NCBI Taxonomy" id="2880260"/>
    <lineage>
        <taxon>Bacteria</taxon>
        <taxon>Bacillati</taxon>
        <taxon>Actinomycetota</taxon>
        <taxon>Actinomycetes</taxon>
        <taxon>Micrococcales</taxon>
        <taxon>Microbacteriaceae</taxon>
        <taxon>Antiquaquibacter</taxon>
    </lineage>
</organism>
<gene>
    <name evidence="2" type="ORF">M2152_001518</name>
</gene>
<evidence type="ECO:0000256" key="1">
    <source>
        <dbReference type="SAM" id="Phobius"/>
    </source>
</evidence>
<evidence type="ECO:0000313" key="2">
    <source>
        <dbReference type="EMBL" id="MDH6181336.1"/>
    </source>
</evidence>
<name>A0ABT6KMV5_9MICO</name>
<keyword evidence="1" id="KW-0812">Transmembrane</keyword>
<feature type="transmembrane region" description="Helical" evidence="1">
    <location>
        <begin position="118"/>
        <end position="140"/>
    </location>
</feature>
<evidence type="ECO:0000313" key="3">
    <source>
        <dbReference type="Proteomes" id="UP001160142"/>
    </source>
</evidence>
<comment type="caution">
    <text evidence="2">The sequence shown here is derived from an EMBL/GenBank/DDBJ whole genome shotgun (WGS) entry which is preliminary data.</text>
</comment>
<keyword evidence="3" id="KW-1185">Reference proteome</keyword>
<protein>
    <submittedName>
        <fullName evidence="2">Uncharacterized protein</fullName>
    </submittedName>
</protein>
<feature type="transmembrane region" description="Helical" evidence="1">
    <location>
        <begin position="169"/>
        <end position="189"/>
    </location>
</feature>
<accession>A0ABT6KMV5</accession>
<feature type="transmembrane region" description="Helical" evidence="1">
    <location>
        <begin position="217"/>
        <end position="236"/>
    </location>
</feature>
<reference evidence="2 3" key="1">
    <citation type="submission" date="2023-04" db="EMBL/GenBank/DDBJ databases">
        <title>Genome Encyclopedia of Bacteria and Archaea VI: Functional Genomics of Type Strains.</title>
        <authorList>
            <person name="Whitman W."/>
        </authorList>
    </citation>
    <scope>NUCLEOTIDE SEQUENCE [LARGE SCALE GENOMIC DNA]</scope>
    <source>
        <strain evidence="2 3">SG_E_30_P1</strain>
    </source>
</reference>
<dbReference type="RefSeq" id="WP_322133653.1">
    <property type="nucleotide sequence ID" value="NZ_CP085036.1"/>
</dbReference>
<keyword evidence="1" id="KW-0472">Membrane</keyword>
<keyword evidence="1" id="KW-1133">Transmembrane helix</keyword>
<sequence length="237" mass="24841">MILLGYYLAMLGVADATRGLPRGRQRWGALRGLLLALLVGVLGVQLTGIDPLVMLVPFVFTVAWVTSTPGGRASTRWPLLALLVSLAGIAYLSLSVATPGPLDEWLATSAAPVDATRVVLLLGCGLVLLETANIVVRLVLASESSARSDLSEDSSDLKGGRIIGPLERLMVFGLAAAGQFAAIGGVLAAKGVVRFPELSRSVRKRKTGEAPSKDPEYFLIGSLASWGIALLASLLLR</sequence>
<dbReference type="EMBL" id="JARXVQ010000001">
    <property type="protein sequence ID" value="MDH6181336.1"/>
    <property type="molecule type" value="Genomic_DNA"/>
</dbReference>